<protein>
    <submittedName>
        <fullName evidence="1">Uncharacterized protein</fullName>
    </submittedName>
</protein>
<dbReference type="RefSeq" id="WP_309772254.1">
    <property type="nucleotide sequence ID" value="NZ_JAVIZC010000003.1"/>
</dbReference>
<reference evidence="1" key="1">
    <citation type="submission" date="2023-08" db="EMBL/GenBank/DDBJ databases">
        <title>Functional and genomic diversity of the sorghum phyllosphere microbiome.</title>
        <authorList>
            <person name="Shade A."/>
        </authorList>
    </citation>
    <scope>NUCLEOTIDE SEQUENCE</scope>
    <source>
        <strain evidence="1">SORGH_AS_0974</strain>
    </source>
</reference>
<dbReference type="EMBL" id="JAVIZC010000003">
    <property type="protein sequence ID" value="MDR6104032.1"/>
    <property type="molecule type" value="Genomic_DNA"/>
</dbReference>
<evidence type="ECO:0000313" key="1">
    <source>
        <dbReference type="EMBL" id="MDR6104032.1"/>
    </source>
</evidence>
<proteinExistence type="predicted"/>
<gene>
    <name evidence="1" type="ORF">QE369_004229</name>
</gene>
<comment type="caution">
    <text evidence="1">The sequence shown here is derived from an EMBL/GenBank/DDBJ whole genome shotgun (WGS) entry which is preliminary data.</text>
</comment>
<name>A0AAJ2BFK6_9HYPH</name>
<accession>A0AAJ2BFK6</accession>
<organism evidence="1 2">
    <name type="scientific">Agrobacterium larrymoorei</name>
    <dbReference type="NCBI Taxonomy" id="160699"/>
    <lineage>
        <taxon>Bacteria</taxon>
        <taxon>Pseudomonadati</taxon>
        <taxon>Pseudomonadota</taxon>
        <taxon>Alphaproteobacteria</taxon>
        <taxon>Hyphomicrobiales</taxon>
        <taxon>Rhizobiaceae</taxon>
        <taxon>Rhizobium/Agrobacterium group</taxon>
        <taxon>Agrobacterium</taxon>
    </lineage>
</organism>
<dbReference type="AlphaFoldDB" id="A0AAJ2BFK6"/>
<evidence type="ECO:0000313" key="2">
    <source>
        <dbReference type="Proteomes" id="UP001255601"/>
    </source>
</evidence>
<sequence length="162" mass="18292">MAEEYKIYVSVSGRHGGWPAYVTATSLHDPAEAEVWCDYGGLAKLRDGTQPFGIYQAISLALRQVPDDCRVLVFAPQSFVKDVFSVTREERQKARYRGSNKKVRPNADLLRSIDDETERRGIVLSSRDPELHREYEMLDAVRTAAAQRLIEATQAADNKFEA</sequence>
<dbReference type="Proteomes" id="UP001255601">
    <property type="component" value="Unassembled WGS sequence"/>
</dbReference>